<accession>A0A1J4JHS7</accession>
<sequence length="459" mass="53104">MSKAAKDAKEANDAEVVREFKNNLKEIPRLTTNVMLQHSADQQLINYKKENYAKVEEIERLIITRTADNNRMSTIVATKIKDLKTKLRELKNEIRSVRQSIKDAEEKYAKMTEELNAEFIEKKEVILKESREVETQLSHYAEWQRQSDTFRSHLSELKSTIHHNRVLCSEGIAETRQNAQAKIEKHRVLLAEAIRQARAESLRLRSGDISHLSTTFLTQSEAHLKSLDSQIESSKHLSEVNQTIDDDNASMQREIERLTKKNQNLKEQEEKQQAVLAKLKAIKQEYIQREQEEEEIKKNAELQEREEKKREEEVRARNMPKPKPEFKMSAEHESFITFLNECATSVRSILIDMLGENMGKPTTTQSDRFEAPKLSAMIEEIKEMTNRLDNRKPMTAGSKKPVLTPAAAYFAFSAPFDDSDDFISTENWSFAKYVPCKPTVMQSKKPRIIRVKTAPKNPL</sequence>
<evidence type="ECO:0000313" key="4">
    <source>
        <dbReference type="Proteomes" id="UP000179807"/>
    </source>
</evidence>
<proteinExistence type="predicted"/>
<dbReference type="GeneID" id="94829157"/>
<dbReference type="Proteomes" id="UP000179807">
    <property type="component" value="Unassembled WGS sequence"/>
</dbReference>
<evidence type="ECO:0000256" key="1">
    <source>
        <dbReference type="SAM" id="Coils"/>
    </source>
</evidence>
<feature type="coiled-coil region" evidence="1">
    <location>
        <begin position="73"/>
        <end position="121"/>
    </location>
</feature>
<reference evidence="3" key="1">
    <citation type="submission" date="2016-10" db="EMBL/GenBank/DDBJ databases">
        <authorList>
            <person name="Benchimol M."/>
            <person name="Almeida L.G."/>
            <person name="Vasconcelos A.T."/>
            <person name="Perreira-Neves A."/>
            <person name="Rosa I.A."/>
            <person name="Tasca T."/>
            <person name="Bogo M.R."/>
            <person name="de Souza W."/>
        </authorList>
    </citation>
    <scope>NUCLEOTIDE SEQUENCE [LARGE SCALE GENOMIC DNA]</scope>
    <source>
        <strain evidence="3">K</strain>
    </source>
</reference>
<dbReference type="AlphaFoldDB" id="A0A1J4JHS7"/>
<evidence type="ECO:0000256" key="2">
    <source>
        <dbReference type="SAM" id="MobiDB-lite"/>
    </source>
</evidence>
<keyword evidence="1" id="KW-0175">Coiled coil</keyword>
<organism evidence="3 4">
    <name type="scientific">Tritrichomonas foetus</name>
    <dbReference type="NCBI Taxonomy" id="1144522"/>
    <lineage>
        <taxon>Eukaryota</taxon>
        <taxon>Metamonada</taxon>
        <taxon>Parabasalia</taxon>
        <taxon>Tritrichomonadida</taxon>
        <taxon>Tritrichomonadidae</taxon>
        <taxon>Tritrichomonas</taxon>
    </lineage>
</organism>
<dbReference type="OrthoDB" id="10509407at2759"/>
<comment type="caution">
    <text evidence="3">The sequence shown here is derived from an EMBL/GenBank/DDBJ whole genome shotgun (WGS) entry which is preliminary data.</text>
</comment>
<dbReference type="VEuPathDB" id="TrichDB:TRFO_08713"/>
<feature type="region of interest" description="Disordered" evidence="2">
    <location>
        <begin position="289"/>
        <end position="325"/>
    </location>
</feature>
<dbReference type="RefSeq" id="XP_068351857.1">
    <property type="nucleotide sequence ID" value="XM_068494453.1"/>
</dbReference>
<dbReference type="EMBL" id="MLAK01001038">
    <property type="protein sequence ID" value="OHS98720.1"/>
    <property type="molecule type" value="Genomic_DNA"/>
</dbReference>
<gene>
    <name evidence="3" type="ORF">TRFO_08713</name>
</gene>
<keyword evidence="4" id="KW-1185">Reference proteome</keyword>
<evidence type="ECO:0000313" key="3">
    <source>
        <dbReference type="EMBL" id="OHS98720.1"/>
    </source>
</evidence>
<name>A0A1J4JHS7_9EUKA</name>
<protein>
    <submittedName>
        <fullName evidence="3">Uncharacterized protein</fullName>
    </submittedName>
</protein>